<evidence type="ECO:0000313" key="8">
    <source>
        <dbReference type="EMBL" id="TID30328.1"/>
    </source>
</evidence>
<dbReference type="GO" id="GO:0008270">
    <property type="term" value="F:zinc ion binding"/>
    <property type="evidence" value="ECO:0007669"/>
    <property type="project" value="InterPro"/>
</dbReference>
<evidence type="ECO:0000256" key="5">
    <source>
        <dbReference type="ARBA" id="ARBA00023163"/>
    </source>
</evidence>
<dbReference type="Proteomes" id="UP000307173">
    <property type="component" value="Unassembled WGS sequence"/>
</dbReference>
<feature type="non-terminal residue" evidence="8">
    <location>
        <position position="255"/>
    </location>
</feature>
<evidence type="ECO:0000259" key="7">
    <source>
        <dbReference type="PROSITE" id="PS50048"/>
    </source>
</evidence>
<evidence type="ECO:0000256" key="3">
    <source>
        <dbReference type="ARBA" id="ARBA00023015"/>
    </source>
</evidence>
<dbReference type="Gene3D" id="4.10.240.10">
    <property type="entry name" value="Zn(2)-C6 fungal-type DNA-binding domain"/>
    <property type="match status" value="1"/>
</dbReference>
<evidence type="ECO:0000256" key="4">
    <source>
        <dbReference type="ARBA" id="ARBA00023125"/>
    </source>
</evidence>
<feature type="domain" description="Zn(2)-C6 fungal-type" evidence="7">
    <location>
        <begin position="20"/>
        <end position="51"/>
    </location>
</feature>
<dbReference type="InterPro" id="IPR036864">
    <property type="entry name" value="Zn2-C6_fun-type_DNA-bd_sf"/>
</dbReference>
<dbReference type="PANTHER" id="PTHR31944">
    <property type="entry name" value="HEME-RESPONSIVE ZINC FINGER TRANSCRIPTION FACTOR HAP1"/>
    <property type="match status" value="1"/>
</dbReference>
<dbReference type="AlphaFoldDB" id="A0A4T0X4H4"/>
<protein>
    <recommendedName>
        <fullName evidence="7">Zn(2)-C6 fungal-type domain-containing protein</fullName>
    </recommendedName>
</protein>
<gene>
    <name evidence="8" type="ORF">CANINC_001030</name>
</gene>
<dbReference type="OrthoDB" id="4159781at2759"/>
<dbReference type="SMART" id="SM00066">
    <property type="entry name" value="GAL4"/>
    <property type="match status" value="1"/>
</dbReference>
<name>A0A4T0X4H4_9ASCO</name>
<evidence type="ECO:0000313" key="9">
    <source>
        <dbReference type="Proteomes" id="UP000307173"/>
    </source>
</evidence>
<dbReference type="CDD" id="cd00067">
    <property type="entry name" value="GAL4"/>
    <property type="match status" value="1"/>
</dbReference>
<dbReference type="GO" id="GO:0000978">
    <property type="term" value="F:RNA polymerase II cis-regulatory region sequence-specific DNA binding"/>
    <property type="evidence" value="ECO:0007669"/>
    <property type="project" value="TreeGrafter"/>
</dbReference>
<dbReference type="STRING" id="52247.A0A4T0X4H4"/>
<dbReference type="EMBL" id="SELW01000155">
    <property type="protein sequence ID" value="TID30328.1"/>
    <property type="molecule type" value="Genomic_DNA"/>
</dbReference>
<keyword evidence="9" id="KW-1185">Reference proteome</keyword>
<keyword evidence="6" id="KW-0539">Nucleus</keyword>
<keyword evidence="3" id="KW-0805">Transcription regulation</keyword>
<reference evidence="8 9" key="1">
    <citation type="journal article" date="2019" name="Front. Genet.">
        <title>Whole-Genome Sequencing of the Opportunistic Yeast Pathogen Candida inconspicua Uncovers Its Hybrid Origin.</title>
        <authorList>
            <person name="Mixao V."/>
            <person name="Hansen A.P."/>
            <person name="Saus E."/>
            <person name="Boekhout T."/>
            <person name="Lass-Florl C."/>
            <person name="Gabaldon T."/>
        </authorList>
    </citation>
    <scope>NUCLEOTIDE SEQUENCE [LARGE SCALE GENOMIC DNA]</scope>
    <source>
        <strain evidence="8 9">CBS 180</strain>
    </source>
</reference>
<dbReference type="GO" id="GO:0005634">
    <property type="term" value="C:nucleus"/>
    <property type="evidence" value="ECO:0007669"/>
    <property type="project" value="TreeGrafter"/>
</dbReference>
<sequence length="255" mass="29541">MEKSSSAEKVRKTRNRVPISCEHCRKRKQKCDRQKPCGNCVKSGLDKSCKYAVIQQNAHPKVNLNNELIKLKLQINKLERIIQMHNIDLSTYKDIMPELANDDIDEEDDPMVSLSEKFDSMMIKENKVLHSGTTSFLTYVTQDKKLASIFSDIHISHQQIYESYKQKLRMKASDFDFKFDDNHAKWLSATSCSDQMRWGEEEAQMCSIDTPPSILLVQTKLLLNTIKEVNKFLPSFAVVNALIDHFFEYVYPLIP</sequence>
<keyword evidence="2" id="KW-0862">Zinc</keyword>
<evidence type="ECO:0000256" key="6">
    <source>
        <dbReference type="ARBA" id="ARBA00023242"/>
    </source>
</evidence>
<proteinExistence type="predicted"/>
<dbReference type="InterPro" id="IPR051430">
    <property type="entry name" value="Fungal_TF_Env_Response"/>
</dbReference>
<dbReference type="GO" id="GO:0001228">
    <property type="term" value="F:DNA-binding transcription activator activity, RNA polymerase II-specific"/>
    <property type="evidence" value="ECO:0007669"/>
    <property type="project" value="TreeGrafter"/>
</dbReference>
<evidence type="ECO:0000256" key="1">
    <source>
        <dbReference type="ARBA" id="ARBA00022723"/>
    </source>
</evidence>
<keyword evidence="1" id="KW-0479">Metal-binding</keyword>
<accession>A0A4T0X4H4</accession>
<keyword evidence="4" id="KW-0238">DNA-binding</keyword>
<evidence type="ECO:0000256" key="2">
    <source>
        <dbReference type="ARBA" id="ARBA00022833"/>
    </source>
</evidence>
<organism evidence="8 9">
    <name type="scientific">Pichia inconspicua</name>
    <dbReference type="NCBI Taxonomy" id="52247"/>
    <lineage>
        <taxon>Eukaryota</taxon>
        <taxon>Fungi</taxon>
        <taxon>Dikarya</taxon>
        <taxon>Ascomycota</taxon>
        <taxon>Saccharomycotina</taxon>
        <taxon>Pichiomycetes</taxon>
        <taxon>Pichiales</taxon>
        <taxon>Pichiaceae</taxon>
        <taxon>Pichia</taxon>
    </lineage>
</organism>
<comment type="caution">
    <text evidence="8">The sequence shown here is derived from an EMBL/GenBank/DDBJ whole genome shotgun (WGS) entry which is preliminary data.</text>
</comment>
<dbReference type="SUPFAM" id="SSF57701">
    <property type="entry name" value="Zn2/Cys6 DNA-binding domain"/>
    <property type="match status" value="1"/>
</dbReference>
<dbReference type="InterPro" id="IPR001138">
    <property type="entry name" value="Zn2Cys6_DnaBD"/>
</dbReference>
<dbReference type="PROSITE" id="PS00463">
    <property type="entry name" value="ZN2_CY6_FUNGAL_1"/>
    <property type="match status" value="1"/>
</dbReference>
<dbReference type="PANTHER" id="PTHR31944:SF131">
    <property type="entry name" value="HEME-RESPONSIVE ZINC FINGER TRANSCRIPTION FACTOR HAP1"/>
    <property type="match status" value="1"/>
</dbReference>
<dbReference type="PROSITE" id="PS50048">
    <property type="entry name" value="ZN2_CY6_FUNGAL_2"/>
    <property type="match status" value="1"/>
</dbReference>
<keyword evidence="5" id="KW-0804">Transcription</keyword>
<dbReference type="Pfam" id="PF00172">
    <property type="entry name" value="Zn_clus"/>
    <property type="match status" value="1"/>
</dbReference>